<feature type="transmembrane region" description="Helical" evidence="1">
    <location>
        <begin position="41"/>
        <end position="65"/>
    </location>
</feature>
<gene>
    <name evidence="2" type="ORF">HMPREF9094_1008</name>
</gene>
<sequence>MIGIIAYVLAGMAGRYEWAIPIFLTAMSFTVYKHLARKISVISAFIIFILLAISLFIATFLEYAWRLYRIYKEEYIVTFMEVLKDAPQIILENPEIKSVFTKDLLVNGGIL</sequence>
<evidence type="ECO:0008006" key="4">
    <source>
        <dbReference type="Google" id="ProtNLM"/>
    </source>
</evidence>
<feature type="non-terminal residue" evidence="2">
    <location>
        <position position="111"/>
    </location>
</feature>
<reference evidence="2 3" key="1">
    <citation type="submission" date="2011-05" db="EMBL/GenBank/DDBJ databases">
        <authorList>
            <person name="Muzny D."/>
            <person name="Qin X."/>
            <person name="Deng J."/>
            <person name="Jiang H."/>
            <person name="Liu Y."/>
            <person name="Qu J."/>
            <person name="Song X.-Z."/>
            <person name="Zhang L."/>
            <person name="Thornton R."/>
            <person name="Coyle M."/>
            <person name="Francisco L."/>
            <person name="Jackson L."/>
            <person name="Javaid M."/>
            <person name="Korchina V."/>
            <person name="Kovar C."/>
            <person name="Mata R."/>
            <person name="Mathew T."/>
            <person name="Ngo R."/>
            <person name="Nguyen L."/>
            <person name="Nguyen N."/>
            <person name="Okwuonu G."/>
            <person name="Ongeri F."/>
            <person name="Pham C."/>
            <person name="Simmons D."/>
            <person name="Wilczek-Boney K."/>
            <person name="Hale W."/>
            <person name="Jakkamsetti A."/>
            <person name="Pham P."/>
            <person name="Ruth R."/>
            <person name="San Lucas F."/>
            <person name="Warren J."/>
            <person name="Zhang J."/>
            <person name="Zhao Z."/>
            <person name="Zhou C."/>
            <person name="Zhu D."/>
            <person name="Lee S."/>
            <person name="Bess C."/>
            <person name="Blankenburg K."/>
            <person name="Forbes L."/>
            <person name="Fu Q."/>
            <person name="Gubbala S."/>
            <person name="Hirani K."/>
            <person name="Jayaseelan J.C."/>
            <person name="Lara F."/>
            <person name="Munidasa M."/>
            <person name="Palculict T."/>
            <person name="Patil S."/>
            <person name="Pu L.-L."/>
            <person name="Saada N."/>
            <person name="Tang L."/>
            <person name="Weissenberger G."/>
            <person name="Zhu Y."/>
            <person name="Hemphill L."/>
            <person name="Shang Y."/>
            <person name="Youmans B."/>
            <person name="Ayvaz T."/>
            <person name="Ross M."/>
            <person name="Santibanez J."/>
            <person name="Aqrawi P."/>
            <person name="Gross S."/>
            <person name="Joshi V."/>
            <person name="Fowler G."/>
            <person name="Nazareth L."/>
            <person name="Reid J."/>
            <person name="Worley K."/>
            <person name="Petrosino J."/>
            <person name="Highlander S."/>
            <person name="Gibbs R."/>
        </authorList>
    </citation>
    <scope>NUCLEOTIDE SEQUENCE [LARGE SCALE GENOMIC DNA]</scope>
    <source>
        <strain evidence="2 3">ATCC 51191</strain>
    </source>
</reference>
<keyword evidence="1" id="KW-0472">Membrane</keyword>
<evidence type="ECO:0000313" key="2">
    <source>
        <dbReference type="EMBL" id="EGQ79959.1"/>
    </source>
</evidence>
<evidence type="ECO:0000313" key="3">
    <source>
        <dbReference type="Proteomes" id="UP000005392"/>
    </source>
</evidence>
<organism evidence="2 3">
    <name type="scientific">Fusobacterium animalis ATCC 51191</name>
    <dbReference type="NCBI Taxonomy" id="997347"/>
    <lineage>
        <taxon>Bacteria</taxon>
        <taxon>Fusobacteriati</taxon>
        <taxon>Fusobacteriota</taxon>
        <taxon>Fusobacteriia</taxon>
        <taxon>Fusobacteriales</taxon>
        <taxon>Fusobacteriaceae</taxon>
        <taxon>Fusobacterium</taxon>
    </lineage>
</organism>
<proteinExistence type="predicted"/>
<name>F9EM53_9FUSO</name>
<keyword evidence="1" id="KW-1133">Transmembrane helix</keyword>
<dbReference type="Proteomes" id="UP000005392">
    <property type="component" value="Unassembled WGS sequence"/>
</dbReference>
<keyword evidence="1" id="KW-0812">Transmembrane</keyword>
<comment type="caution">
    <text evidence="2">The sequence shown here is derived from an EMBL/GenBank/DDBJ whole genome shotgun (WGS) entry which is preliminary data.</text>
</comment>
<dbReference type="AlphaFoldDB" id="F9EM53"/>
<dbReference type="HOGENOM" id="CLU_2163685_0_0_0"/>
<keyword evidence="3" id="KW-1185">Reference proteome</keyword>
<feature type="transmembrane region" description="Helical" evidence="1">
    <location>
        <begin position="18"/>
        <end position="35"/>
    </location>
</feature>
<accession>F9EM53</accession>
<dbReference type="EMBL" id="AFQD01000161">
    <property type="protein sequence ID" value="EGQ79959.1"/>
    <property type="molecule type" value="Genomic_DNA"/>
</dbReference>
<protein>
    <recommendedName>
        <fullName evidence="4">AI-2E family transporter</fullName>
    </recommendedName>
</protein>
<evidence type="ECO:0000256" key="1">
    <source>
        <dbReference type="SAM" id="Phobius"/>
    </source>
</evidence>